<evidence type="ECO:0000256" key="5">
    <source>
        <dbReference type="ARBA" id="ARBA00022692"/>
    </source>
</evidence>
<keyword evidence="6 10" id="KW-0732">Signal</keyword>
<dbReference type="InterPro" id="IPR025949">
    <property type="entry name" value="PapC-like_C"/>
</dbReference>
<name>A0A3D8VEH2_9GAMM</name>
<feature type="domain" description="PapC-like C-terminal" evidence="11">
    <location>
        <begin position="770"/>
        <end position="828"/>
    </location>
</feature>
<dbReference type="AlphaFoldDB" id="A0A3D8VEH2"/>
<organism evidence="13 14">
    <name type="scientific">Lysobacter soli</name>
    <dbReference type="NCBI Taxonomy" id="453783"/>
    <lineage>
        <taxon>Bacteria</taxon>
        <taxon>Pseudomonadati</taxon>
        <taxon>Pseudomonadota</taxon>
        <taxon>Gammaproteobacteria</taxon>
        <taxon>Lysobacterales</taxon>
        <taxon>Lysobacteraceae</taxon>
        <taxon>Lysobacter</taxon>
    </lineage>
</organism>
<keyword evidence="3 9" id="KW-0813">Transport</keyword>
<dbReference type="InterPro" id="IPR018030">
    <property type="entry name" value="Fimbrial_membr_usher_CS"/>
</dbReference>
<dbReference type="PANTHER" id="PTHR30451">
    <property type="entry name" value="OUTER MEMBRANE USHER PROTEIN"/>
    <property type="match status" value="1"/>
</dbReference>
<evidence type="ECO:0000313" key="13">
    <source>
        <dbReference type="EMBL" id="RDY67760.1"/>
    </source>
</evidence>
<evidence type="ECO:0000256" key="7">
    <source>
        <dbReference type="ARBA" id="ARBA00023136"/>
    </source>
</evidence>
<accession>A0A3D8VEH2</accession>
<keyword evidence="5 9" id="KW-0812">Transmembrane</keyword>
<dbReference type="Gene3D" id="2.60.40.2070">
    <property type="match status" value="1"/>
</dbReference>
<evidence type="ECO:0000256" key="10">
    <source>
        <dbReference type="SAM" id="SignalP"/>
    </source>
</evidence>
<feature type="chain" id="PRO_5017667575" evidence="10">
    <location>
        <begin position="37"/>
        <end position="850"/>
    </location>
</feature>
<comment type="subcellular location">
    <subcellularLocation>
        <location evidence="1 9">Cell outer membrane</location>
        <topology evidence="1 9">Multi-pass membrane protein</topology>
    </subcellularLocation>
</comment>
<feature type="domain" description="PapC N-terminal" evidence="12">
    <location>
        <begin position="50"/>
        <end position="190"/>
    </location>
</feature>
<dbReference type="EMBL" id="QTJR01000004">
    <property type="protein sequence ID" value="RDY67760.1"/>
    <property type="molecule type" value="Genomic_DNA"/>
</dbReference>
<dbReference type="Gene3D" id="2.60.40.3110">
    <property type="match status" value="1"/>
</dbReference>
<evidence type="ECO:0000313" key="14">
    <source>
        <dbReference type="Proteomes" id="UP000256829"/>
    </source>
</evidence>
<dbReference type="Gene3D" id="2.60.40.2610">
    <property type="entry name" value="Outer membrane usher protein FimD, plug domain"/>
    <property type="match status" value="1"/>
</dbReference>
<dbReference type="FunFam" id="2.60.40.3110:FF:000001">
    <property type="entry name" value="Putative fimbrial outer membrane usher"/>
    <property type="match status" value="1"/>
</dbReference>
<dbReference type="InterPro" id="IPR042186">
    <property type="entry name" value="FimD_plug_dom"/>
</dbReference>
<dbReference type="Gene3D" id="3.10.20.410">
    <property type="match status" value="1"/>
</dbReference>
<evidence type="ECO:0000259" key="11">
    <source>
        <dbReference type="Pfam" id="PF13953"/>
    </source>
</evidence>
<dbReference type="InterPro" id="IPR043142">
    <property type="entry name" value="PapC-like_C_sf"/>
</dbReference>
<protein>
    <submittedName>
        <fullName evidence="13">Fimbrial biogenesis outer membrane usher protein</fullName>
    </submittedName>
</protein>
<gene>
    <name evidence="13" type="ORF">DX912_07525</name>
</gene>
<dbReference type="PANTHER" id="PTHR30451:SF20">
    <property type="entry name" value="FIMBRIAE USHER"/>
    <property type="match status" value="1"/>
</dbReference>
<dbReference type="Proteomes" id="UP000256829">
    <property type="component" value="Unassembled WGS sequence"/>
</dbReference>
<sequence length="850" mass="90548">MSRIASLSRSTPAAYRRNLTVSILAVLGTAPVIALAAPAPDPSPEPQNVEFTSAFLSGSASADLSRFERGNPILPGQQSVDLYVNDALISRETVTFREANNDIQACFDLNLLVAAGIDTTKLEAEGHALDGDCLDLRELIADARVHADAGDMGLHLSIPQSYLRRSARGYVDPKLWDDGVTAFTLGYSANVTNTDNDFGGNTRSGYLGLNAGLNVAGWRVRNQSYYSWNQRGGSDFTNISTYAQHDVDRLKSQLTVGDTFTSGQLFDSVGFRGVSLATDDRMLPDSMTGYAPIVRGVAETNATVEIRQAGYVIYQMSVAPGPFEISDLPAAGYGGDLQVVVTEADGRQRSFNVPFAAVPNLLRPGSWRYSAIAGELRDQNLTDAPKFVEATYQRGINNWLTGYAGLQASDGDLYRSAVVGAAFNTPIGAVSVDVSGSRVNFSEDRGSQSGYSARATYNKNIPSTNTNFALAAYRYSSQGYADLSQAAQWDDLIRNQGMNGLLKDSGVERNRFSVSMSQSLGRAGSLSLTGSRHDYWSGRDVNTSYQLGWSARWRRANFGVNAGRSRINDGSYDTTYGMTLSVPLGNDRSVRAPVLNVGTAHDTQGNRVQAGVAGVAGDRYQYSYGATGNFSDQNDDTVNLYGGWRGAYGSVNGSYTQGTGTRSQSVSAQGGLVVHPGGVTLASSLGETMAILHADGAKGARLGDGIGKIDRRGYAITNSLMPYRLNEVSLDPKGISYDVELEQTRATVVPRAGAIIPVSFETKTGSAYVIQTTRDDGKPLPFGSEVKSASGGVVGYVGQNGQAFVRLPDDNSVALTIDWDGGQCALDWQPANAKANAAGLNVVAGSCHAR</sequence>
<dbReference type="InterPro" id="IPR037224">
    <property type="entry name" value="PapC_N_sf"/>
</dbReference>
<dbReference type="RefSeq" id="WP_115841882.1">
    <property type="nucleotide sequence ID" value="NZ_QTJR01000004.1"/>
</dbReference>
<dbReference type="PROSITE" id="PS01151">
    <property type="entry name" value="FIMBRIAL_USHER"/>
    <property type="match status" value="1"/>
</dbReference>
<proteinExistence type="inferred from homology"/>
<dbReference type="Pfam" id="PF00577">
    <property type="entry name" value="Usher"/>
    <property type="match status" value="1"/>
</dbReference>
<comment type="similarity">
    <text evidence="2 9">Belongs to the fimbrial export usher family.</text>
</comment>
<dbReference type="InterPro" id="IPR000015">
    <property type="entry name" value="Fimb_usher"/>
</dbReference>
<feature type="signal peptide" evidence="10">
    <location>
        <begin position="1"/>
        <end position="36"/>
    </location>
</feature>
<dbReference type="GO" id="GO:0009297">
    <property type="term" value="P:pilus assembly"/>
    <property type="evidence" value="ECO:0007669"/>
    <property type="project" value="InterPro"/>
</dbReference>
<dbReference type="Pfam" id="PF13953">
    <property type="entry name" value="PapC_C"/>
    <property type="match status" value="1"/>
</dbReference>
<keyword evidence="7 9" id="KW-0472">Membrane</keyword>
<dbReference type="Pfam" id="PF13954">
    <property type="entry name" value="PapC_N"/>
    <property type="match status" value="1"/>
</dbReference>
<evidence type="ECO:0000259" key="12">
    <source>
        <dbReference type="Pfam" id="PF13954"/>
    </source>
</evidence>
<dbReference type="GO" id="GO:0015473">
    <property type="term" value="F:fimbrial usher porin activity"/>
    <property type="evidence" value="ECO:0007669"/>
    <property type="project" value="InterPro"/>
</dbReference>
<keyword evidence="8 9" id="KW-0998">Cell outer membrane</keyword>
<evidence type="ECO:0000256" key="2">
    <source>
        <dbReference type="ARBA" id="ARBA00008064"/>
    </source>
</evidence>
<reference evidence="13 14" key="1">
    <citation type="submission" date="2018-08" db="EMBL/GenBank/DDBJ databases">
        <title>Lysobacter soli KCTC 22011, whole genome shotgun sequence.</title>
        <authorList>
            <person name="Zhang X."/>
            <person name="Feng G."/>
            <person name="Zhu H."/>
        </authorList>
    </citation>
    <scope>NUCLEOTIDE SEQUENCE [LARGE SCALE GENOMIC DNA]</scope>
    <source>
        <strain evidence="13 14">KCTC 22011</strain>
    </source>
</reference>
<evidence type="ECO:0000256" key="4">
    <source>
        <dbReference type="ARBA" id="ARBA00022452"/>
    </source>
</evidence>
<evidence type="ECO:0000256" key="1">
    <source>
        <dbReference type="ARBA" id="ARBA00004571"/>
    </source>
</evidence>
<comment type="caution">
    <text evidence="13">The sequence shown here is derived from an EMBL/GenBank/DDBJ whole genome shotgun (WGS) entry which is preliminary data.</text>
</comment>
<dbReference type="SUPFAM" id="SSF141729">
    <property type="entry name" value="FimD N-terminal domain-like"/>
    <property type="match status" value="1"/>
</dbReference>
<dbReference type="GO" id="GO:0009279">
    <property type="term" value="C:cell outer membrane"/>
    <property type="evidence" value="ECO:0007669"/>
    <property type="project" value="UniProtKB-SubCell"/>
</dbReference>
<evidence type="ECO:0000256" key="8">
    <source>
        <dbReference type="ARBA" id="ARBA00023237"/>
    </source>
</evidence>
<keyword evidence="9" id="KW-1029">Fimbrium biogenesis</keyword>
<keyword evidence="4" id="KW-1134">Transmembrane beta strand</keyword>
<evidence type="ECO:0000256" key="6">
    <source>
        <dbReference type="ARBA" id="ARBA00022729"/>
    </source>
</evidence>
<keyword evidence="14" id="KW-1185">Reference proteome</keyword>
<dbReference type="InterPro" id="IPR025885">
    <property type="entry name" value="PapC_N"/>
</dbReference>
<evidence type="ECO:0000256" key="3">
    <source>
        <dbReference type="ARBA" id="ARBA00022448"/>
    </source>
</evidence>
<evidence type="ECO:0000256" key="9">
    <source>
        <dbReference type="RuleBase" id="RU003884"/>
    </source>
</evidence>